<feature type="transmembrane region" description="Helical" evidence="1">
    <location>
        <begin position="1048"/>
        <end position="1071"/>
    </location>
</feature>
<feature type="transmembrane region" description="Helical" evidence="1">
    <location>
        <begin position="853"/>
        <end position="874"/>
    </location>
</feature>
<feature type="transmembrane region" description="Helical" evidence="1">
    <location>
        <begin position="1004"/>
        <end position="1028"/>
    </location>
</feature>
<evidence type="ECO:0000256" key="1">
    <source>
        <dbReference type="SAM" id="Phobius"/>
    </source>
</evidence>
<protein>
    <submittedName>
        <fullName evidence="3">GPI-anchored surface protein, putative</fullName>
    </submittedName>
</protein>
<feature type="transmembrane region" description="Helical" evidence="1">
    <location>
        <begin position="933"/>
        <end position="958"/>
    </location>
</feature>
<reference evidence="4" key="1">
    <citation type="submission" date="2015-09" db="EMBL/GenBank/DDBJ databases">
        <authorList>
            <consortium name="Pathogen Informatics"/>
        </authorList>
    </citation>
    <scope>NUCLEOTIDE SEQUENCE [LARGE SCALE GENOMIC DNA]</scope>
    <source>
        <strain evidence="4">Lake Konstanz</strain>
    </source>
</reference>
<keyword evidence="1" id="KW-0472">Membrane</keyword>
<feature type="non-terminal residue" evidence="3">
    <location>
        <position position="1"/>
    </location>
</feature>
<keyword evidence="2" id="KW-0732">Signal</keyword>
<evidence type="ECO:0000256" key="2">
    <source>
        <dbReference type="SAM" id="SignalP"/>
    </source>
</evidence>
<keyword evidence="1" id="KW-0812">Transmembrane</keyword>
<feature type="chain" id="PRO_5006623290" evidence="2">
    <location>
        <begin position="23"/>
        <end position="1325"/>
    </location>
</feature>
<feature type="transmembrane region" description="Helical" evidence="1">
    <location>
        <begin position="1139"/>
        <end position="1158"/>
    </location>
</feature>
<accession>A0A0S4KH61</accession>
<feature type="signal peptide" evidence="2">
    <location>
        <begin position="1"/>
        <end position="22"/>
    </location>
</feature>
<feature type="transmembrane region" description="Helical" evidence="1">
    <location>
        <begin position="1200"/>
        <end position="1222"/>
    </location>
</feature>
<proteinExistence type="predicted"/>
<organism evidence="3 4">
    <name type="scientific">Bodo saltans</name>
    <name type="common">Flagellated protozoan</name>
    <dbReference type="NCBI Taxonomy" id="75058"/>
    <lineage>
        <taxon>Eukaryota</taxon>
        <taxon>Discoba</taxon>
        <taxon>Euglenozoa</taxon>
        <taxon>Kinetoplastea</taxon>
        <taxon>Metakinetoplastina</taxon>
        <taxon>Eubodonida</taxon>
        <taxon>Bodonidae</taxon>
        <taxon>Bodo</taxon>
    </lineage>
</organism>
<name>A0A0S4KH61_BODSA</name>
<evidence type="ECO:0000313" key="3">
    <source>
        <dbReference type="EMBL" id="CUI15029.1"/>
    </source>
</evidence>
<keyword evidence="1" id="KW-1133">Transmembrane helix</keyword>
<gene>
    <name evidence="3" type="ORF">BSAL_21515</name>
</gene>
<sequence length="1325" mass="140127">NQKFGLLMHRVTLAIIITVAHCSIVAVAQAFSIINCSNVTIPIVLAPPQQSVQIVNCTRRINVTVSCGDSFDQPLAVEVVGGITVPQFKLLACPNSNGIAEFKNVMFSLRGVRQVAPVNFLTTSLFSFSPALTVANISIMVVDSILIWISPINSPVQGWLVVTGQLSVMYNVSIIVQKSSLTVSAHESLVTLVQVVCNSSQLITIMFESASLVIATNAVNSSRKQSVVDVELLSSKELIIAFESAPMTITVNESATFNFLRVKAVPGFGGIFSSSTFIAHGVSLLGRTNSSLDIFALTSDNKLIFSNAVVVVENSTFDIDITVGDFVVASTAADSTVFVIYCSATILSNVTLRVSAVALRTTKNLLITKKVPSFAVTDVGTISPLYVHSEAQNSSFIVKDSSLLIFEEGTYVVAPMASFALLGITFVYFAYSFIMLIDVTATSSRLLVANCSIAVSRSNVGAMDLLPSVQSGVFCTTLSAVLLSNVIIDSNVAVSNTFISVPGAYFFDNALVSVWWMVGGVISVAPGNFLNTELPEVAAFLQSLNVNIDFNNSVISVDTVTISVPFTSIVPAASDIGELRVLLGLVSICDGFSAHVTIRRSSITHQSPSTVSASATSNSLCVAPFSLGPVSRTQNISLFLVDLDLSSLSLICATAQVQMSGMHVTSSNVSVIGTRSVGTSSNDSSTSSSELWNAFRLAPTSSRYSTTVAISNCSIHLSNTSFTSYRSLFGNITTSQEAVALTTTSGVKNLAFVTNPMKVIVASCTSNRWNRKPLMYSNMLVAPDDDFGRQQTMSDNTTALVVAMAALEGSQWCTMDDPSYSVTALPPPPPIEARVVPLFTVAAASRASSAVSVVLLLSALTSSFVSISGALPLLQGVVGGLRLSARCSSVTANSSSSANDEDDPSNYVANDYSDNPLLLQLPSSTTTTVAPSLSYATGALLGNLLLLVVVGVMSHLLLRVNHWAAHPSDSHRQFQHLQRFFGDHGSREHSQNDGKTLSSRLKKVIILCCQYLPTAPLPASFMIVHGLLLQPTVGAAVACVVSSDRGAISVALAAVVGGLWASTPCLFIWLLCVRHSPFPLAAIAAPRVNIKRLRLVRVGRPLEWFSAEQEEWVAPSAACRSLKTQCGSLFKQFRGGRHWYFGIDALLGAATGAVTGAAQSVSSASACDAAVWGTASVGAIAVASLVTCALLRPQIVRGDFITTISIDVLAIVAEALLLAGYGNAAGNVSLVATSAALVPLVCGLLWDAVCCDPQSMRHDGVRPLDMSRGERNDAIVHSATTSAERRHPTNTQHLVAMSIDPIGEHQMVALHGLVEVICQKSNVCI</sequence>
<feature type="transmembrane region" description="Helical" evidence="1">
    <location>
        <begin position="1170"/>
        <end position="1191"/>
    </location>
</feature>
<evidence type="ECO:0000313" key="4">
    <source>
        <dbReference type="Proteomes" id="UP000051952"/>
    </source>
</evidence>
<dbReference type="VEuPathDB" id="TriTrypDB:BSAL_21515"/>
<dbReference type="Proteomes" id="UP000051952">
    <property type="component" value="Unassembled WGS sequence"/>
</dbReference>
<dbReference type="EMBL" id="CYKH01001744">
    <property type="protein sequence ID" value="CUI15029.1"/>
    <property type="molecule type" value="Genomic_DNA"/>
</dbReference>
<feature type="transmembrane region" description="Helical" evidence="1">
    <location>
        <begin position="411"/>
        <end position="437"/>
    </location>
</feature>
<keyword evidence="4" id="KW-1185">Reference proteome</keyword>
<feature type="transmembrane region" description="Helical" evidence="1">
    <location>
        <begin position="1228"/>
        <end position="1249"/>
    </location>
</feature>